<reference evidence="2 3" key="1">
    <citation type="journal article" date="2011" name="Stand. Genomic Sci.">
        <title>Complete genome sequence of the hyperthermophilic chemolithoautotroph Pyrolobus fumarii type strain (1A).</title>
        <authorList>
            <person name="Anderson I."/>
            <person name="Goker M."/>
            <person name="Nolan M."/>
            <person name="Lucas S."/>
            <person name="Hammon N."/>
            <person name="Deshpande S."/>
            <person name="Cheng J.F."/>
            <person name="Tapia R."/>
            <person name="Han C."/>
            <person name="Goodwin L."/>
            <person name="Pitluck S."/>
            <person name="Huntemann M."/>
            <person name="Liolios K."/>
            <person name="Ivanova N."/>
            <person name="Pagani I."/>
            <person name="Mavromatis K."/>
            <person name="Ovchinikova G."/>
            <person name="Pati A."/>
            <person name="Chen A."/>
            <person name="Palaniappan K."/>
            <person name="Land M."/>
            <person name="Hauser L."/>
            <person name="Brambilla E.M."/>
            <person name="Huber H."/>
            <person name="Yasawong M."/>
            <person name="Rohde M."/>
            <person name="Spring S."/>
            <person name="Abt B."/>
            <person name="Sikorski J."/>
            <person name="Wirth R."/>
            <person name="Detter J.C."/>
            <person name="Woyke T."/>
            <person name="Bristow J."/>
            <person name="Eisen J.A."/>
            <person name="Markowitz V."/>
            <person name="Hugenholtz P."/>
            <person name="Kyrpides N.C."/>
            <person name="Klenk H.P."/>
            <person name="Lapidus A."/>
        </authorList>
    </citation>
    <scope>NUCLEOTIDE SEQUENCE [LARGE SCALE GENOMIC DNA]</scope>
    <source>
        <strain evidence="3">DSM 11204 / 1A</strain>
    </source>
</reference>
<feature type="transmembrane region" description="Helical" evidence="1">
    <location>
        <begin position="23"/>
        <end position="44"/>
    </location>
</feature>
<proteinExistence type="predicted"/>
<dbReference type="KEGG" id="pfm:Pyrfu_1511"/>
<evidence type="ECO:0000313" key="2">
    <source>
        <dbReference type="EMBL" id="AEM39368.1"/>
    </source>
</evidence>
<gene>
    <name evidence="2" type="ordered locus">Pyrfu_1511</name>
</gene>
<dbReference type="AlphaFoldDB" id="G0EHL5"/>
<dbReference type="InParanoid" id="G0EHL5"/>
<accession>G0EHL5</accession>
<keyword evidence="3" id="KW-1185">Reference proteome</keyword>
<dbReference type="STRING" id="694429.Pyrfu_1511"/>
<keyword evidence="1" id="KW-1133">Transmembrane helix</keyword>
<keyword evidence="1" id="KW-0812">Transmembrane</keyword>
<evidence type="ECO:0000256" key="1">
    <source>
        <dbReference type="SAM" id="Phobius"/>
    </source>
</evidence>
<dbReference type="HOGENOM" id="CLU_1222569_0_0_2"/>
<protein>
    <submittedName>
        <fullName evidence="2">Uncharacterized protein</fullName>
    </submittedName>
</protein>
<keyword evidence="1" id="KW-0472">Membrane</keyword>
<sequence>MDNGNTKTHPINLPFFTHNTRNILVIGYGILTALVAYILSDLGYATGFSLMGPLAPRVCIPRGKIAWRYTLRLLPPLTSIRLRLRNKSTCIRETPNLLGYAARRLVAHGIPLIATRYAHRLAEKNDNYSIIYVAYCPPRYVVDEHIDQVYACRCTKHSDYILVSDPRSAPPGCTCNLLDACVTTRHDTVYIEFENEVAVFIPNIENLEPTVEEVMSRWGRPSHGSA</sequence>
<dbReference type="Proteomes" id="UP000001037">
    <property type="component" value="Chromosome"/>
</dbReference>
<dbReference type="EMBL" id="CP002838">
    <property type="protein sequence ID" value="AEM39368.1"/>
    <property type="molecule type" value="Genomic_DNA"/>
</dbReference>
<organism evidence="2 3">
    <name type="scientific">Pyrolobus fumarii (strain DSM 11204 / 1A)</name>
    <dbReference type="NCBI Taxonomy" id="694429"/>
    <lineage>
        <taxon>Archaea</taxon>
        <taxon>Thermoproteota</taxon>
        <taxon>Thermoprotei</taxon>
        <taxon>Desulfurococcales</taxon>
        <taxon>Pyrodictiaceae</taxon>
        <taxon>Pyrolobus</taxon>
    </lineage>
</organism>
<evidence type="ECO:0000313" key="3">
    <source>
        <dbReference type="Proteomes" id="UP000001037"/>
    </source>
</evidence>
<name>G0EHL5_PYRF1</name>